<dbReference type="InterPro" id="IPR035500">
    <property type="entry name" value="NHR-like_dom_sf"/>
</dbReference>
<gene>
    <name evidence="5" type="ORF">ONB1V03_LOCUS9746</name>
</gene>
<feature type="region of interest" description="Disordered" evidence="4">
    <location>
        <begin position="30"/>
        <end position="59"/>
    </location>
</feature>
<feature type="non-terminal residue" evidence="5">
    <location>
        <position position="1"/>
    </location>
</feature>
<evidence type="ECO:0000313" key="5">
    <source>
        <dbReference type="EMBL" id="CAD7653088.1"/>
    </source>
</evidence>
<evidence type="ECO:0000256" key="1">
    <source>
        <dbReference type="ARBA" id="ARBA00023015"/>
    </source>
</evidence>
<evidence type="ECO:0000313" key="6">
    <source>
        <dbReference type="Proteomes" id="UP000728032"/>
    </source>
</evidence>
<dbReference type="SUPFAM" id="SSF48508">
    <property type="entry name" value="Nuclear receptor ligand-binding domain"/>
    <property type="match status" value="1"/>
</dbReference>
<dbReference type="Gene3D" id="1.10.565.10">
    <property type="entry name" value="Retinoid X Receptor"/>
    <property type="match status" value="1"/>
</dbReference>
<proteinExistence type="predicted"/>
<sequence length="292" mass="34178">MLSEEKKMMNKLKLNEKRIKLKQTDGKCEDIVNSTTDSSNDSSHKTVVSEVPEDQNHSEEGLDFSVFETENSYSDTNMTNILDTECQSDPCNSSVISIPRPLTDYRNQLNELEGNKLTEILFATNQIQEPQTTTIISNINDMDEYHVKLTNERNHVYEAYKNYLGKMMPLVRNDPLTAILLFNPNRPNLTHKQLVKLQQRSYIHLLRRYYLLKYRSEYEANAKFRELWDIMPDICVLSGILWRNGTESQPTLVIYVYWTTNQVVTFNPMVYGLELVDMFLVEYVVDITRYEL</sequence>
<dbReference type="Proteomes" id="UP000728032">
    <property type="component" value="Unassembled WGS sequence"/>
</dbReference>
<keyword evidence="2" id="KW-0804">Transcription</keyword>
<keyword evidence="6" id="KW-1185">Reference proteome</keyword>
<evidence type="ECO:0000256" key="3">
    <source>
        <dbReference type="ARBA" id="ARBA00023170"/>
    </source>
</evidence>
<protein>
    <submittedName>
        <fullName evidence="5">Uncharacterized protein</fullName>
    </submittedName>
</protein>
<dbReference type="OrthoDB" id="6352325at2759"/>
<organism evidence="5">
    <name type="scientific">Oppiella nova</name>
    <dbReference type="NCBI Taxonomy" id="334625"/>
    <lineage>
        <taxon>Eukaryota</taxon>
        <taxon>Metazoa</taxon>
        <taxon>Ecdysozoa</taxon>
        <taxon>Arthropoda</taxon>
        <taxon>Chelicerata</taxon>
        <taxon>Arachnida</taxon>
        <taxon>Acari</taxon>
        <taxon>Acariformes</taxon>
        <taxon>Sarcoptiformes</taxon>
        <taxon>Oribatida</taxon>
        <taxon>Brachypylina</taxon>
        <taxon>Oppioidea</taxon>
        <taxon>Oppiidae</taxon>
        <taxon>Oppiella</taxon>
    </lineage>
</organism>
<evidence type="ECO:0000256" key="2">
    <source>
        <dbReference type="ARBA" id="ARBA00023163"/>
    </source>
</evidence>
<keyword evidence="1" id="KW-0805">Transcription regulation</keyword>
<name>A0A7R9M4T5_9ACAR</name>
<reference evidence="5" key="1">
    <citation type="submission" date="2020-11" db="EMBL/GenBank/DDBJ databases">
        <authorList>
            <person name="Tran Van P."/>
        </authorList>
    </citation>
    <scope>NUCLEOTIDE SEQUENCE</scope>
</reference>
<dbReference type="AlphaFoldDB" id="A0A7R9M4T5"/>
<accession>A0A7R9M4T5</accession>
<dbReference type="EMBL" id="OC921074">
    <property type="protein sequence ID" value="CAD7653088.1"/>
    <property type="molecule type" value="Genomic_DNA"/>
</dbReference>
<evidence type="ECO:0000256" key="4">
    <source>
        <dbReference type="SAM" id="MobiDB-lite"/>
    </source>
</evidence>
<keyword evidence="3" id="KW-0675">Receptor</keyword>
<dbReference type="EMBL" id="CAJPVJ010006249">
    <property type="protein sequence ID" value="CAG2170275.1"/>
    <property type="molecule type" value="Genomic_DNA"/>
</dbReference>